<dbReference type="InterPro" id="IPR008936">
    <property type="entry name" value="Rho_GTPase_activation_prot"/>
</dbReference>
<accession>A0A165GJH0</accession>
<evidence type="ECO:0000259" key="2">
    <source>
        <dbReference type="Pfam" id="PF08101"/>
    </source>
</evidence>
<proteinExistence type="predicted"/>
<reference evidence="3 4" key="1">
    <citation type="journal article" date="2016" name="Mol. Biol. Evol.">
        <title>Comparative Genomics of Early-Diverging Mushroom-Forming Fungi Provides Insights into the Origins of Lignocellulose Decay Capabilities.</title>
        <authorList>
            <person name="Nagy L.G."/>
            <person name="Riley R."/>
            <person name="Tritt A."/>
            <person name="Adam C."/>
            <person name="Daum C."/>
            <person name="Floudas D."/>
            <person name="Sun H."/>
            <person name="Yadav J.S."/>
            <person name="Pangilinan J."/>
            <person name="Larsson K.H."/>
            <person name="Matsuura K."/>
            <person name="Barry K."/>
            <person name="Labutti K."/>
            <person name="Kuo R."/>
            <person name="Ohm R.A."/>
            <person name="Bhattacharya S.S."/>
            <person name="Shirouzu T."/>
            <person name="Yoshinaga Y."/>
            <person name="Martin F.M."/>
            <person name="Grigoriev I.V."/>
            <person name="Hibbett D.S."/>
        </authorList>
    </citation>
    <scope>NUCLEOTIDE SEQUENCE [LARGE SCALE GENOMIC DNA]</scope>
    <source>
        <strain evidence="3 4">HHB12733</strain>
    </source>
</reference>
<dbReference type="EMBL" id="KV423954">
    <property type="protein sequence ID" value="KZT58148.1"/>
    <property type="molecule type" value="Genomic_DNA"/>
</dbReference>
<evidence type="ECO:0000313" key="4">
    <source>
        <dbReference type="Proteomes" id="UP000076842"/>
    </source>
</evidence>
<feature type="region of interest" description="Disordered" evidence="1">
    <location>
        <begin position="492"/>
        <end position="528"/>
    </location>
</feature>
<feature type="compositionally biased region" description="Low complexity" evidence="1">
    <location>
        <begin position="772"/>
        <end position="787"/>
    </location>
</feature>
<dbReference type="PANTHER" id="PTHR28093">
    <property type="entry name" value="MORPHOGENESIS-RELATED PROTEIN MSB1"/>
    <property type="match status" value="1"/>
</dbReference>
<dbReference type="InParanoid" id="A0A165GJH0"/>
<keyword evidence="4" id="KW-1185">Reference proteome</keyword>
<evidence type="ECO:0000313" key="3">
    <source>
        <dbReference type="EMBL" id="KZT58148.1"/>
    </source>
</evidence>
<dbReference type="InterPro" id="IPR037508">
    <property type="entry name" value="Msb1/Mug8"/>
</dbReference>
<feature type="region of interest" description="Disordered" evidence="1">
    <location>
        <begin position="17"/>
        <end position="82"/>
    </location>
</feature>
<feature type="domain" description="Meiotically up-regulated protein Msb1/Mug8" evidence="2">
    <location>
        <begin position="250"/>
        <end position="375"/>
    </location>
</feature>
<dbReference type="OrthoDB" id="3358141at2759"/>
<protein>
    <recommendedName>
        <fullName evidence="2">Meiotically up-regulated protein Msb1/Mug8 domain-containing protein</fullName>
    </recommendedName>
</protein>
<sequence>MNTMPSFISRLQRSFLRKKSDLTASKTTTGPAVQSEADLHAPEKEAIIPSSASYAPPSGAKGNLPSSPHPPKSPTTRSIPLLSKSNSKKFVNKSKPAQPLPQIAIKLSDPSSVEQPAEPFISGVGQVLLDKQVLDEKRLMPEEALQLVRSAGAVVVERGLDTLGIFRPHWHSENAFIQQTLLSLYVSSLGAGKATVIGPPSPAEAFNAELRYTSDPHDVTSIIKWGLRHLDIEGGAFGQSDKSGSIGGPEWTWYRDFNVAEQQAGYPSFAFTSILLPRLSPIQGALLSALLDLISSVAAHVAQNAMSGNRLSKALAYWVIAPRATRLMSFTALYEQWDTASRIMEHLFLSFVRDMERQHKLPTRLTELIAHYPFNKPPVSDLPNPPRPPRPDVTTHQFKALYVRIEKMQSSGQVDEPKLPPLQLLREALIAQYGDGFQGPAELKSFWEDMKSLSLPPDEGGEHSETPVQLSPIVAEESLRVMSLSTSDTAEGLVPEFSATPPRRSPSGRSKRRSFSMDHGRSKPPYGSLTVLYEDAAPATRGRSQEDLAVSANGEKVDWDSFSSAGFGIPGPAASLADSLSGRSLNGVHSTSRMTESGADKRRSMRPLPAKDTAPSYVTGLSLVSLDEAFIDVWSDCLLDPLARQHWPEFLLCHLSDGAKLASGDVGAEWLIVEREVSTPTVVPKTQAIQRSPSNVSAATTTRFTRSFGRATAELASRKRFSLFSTSSGRSVRGRKESSGTIASKHTGIGELGELPPLPGYTLATDGDKQMASIASSAPPAFSDPGANRGTKQ</sequence>
<organism evidence="3 4">
    <name type="scientific">Calocera cornea HHB12733</name>
    <dbReference type="NCBI Taxonomy" id="1353952"/>
    <lineage>
        <taxon>Eukaryota</taxon>
        <taxon>Fungi</taxon>
        <taxon>Dikarya</taxon>
        <taxon>Basidiomycota</taxon>
        <taxon>Agaricomycotina</taxon>
        <taxon>Dacrymycetes</taxon>
        <taxon>Dacrymycetales</taxon>
        <taxon>Dacrymycetaceae</taxon>
        <taxon>Calocera</taxon>
    </lineage>
</organism>
<feature type="compositionally biased region" description="Basic and acidic residues" evidence="1">
    <location>
        <begin position="37"/>
        <end position="46"/>
    </location>
</feature>
<dbReference type="Pfam" id="PF08101">
    <property type="entry name" value="Msb1-Mug8_dom"/>
    <property type="match status" value="1"/>
</dbReference>
<dbReference type="InterPro" id="IPR012965">
    <property type="entry name" value="Msb1/Mug8_dom"/>
</dbReference>
<dbReference type="STRING" id="1353952.A0A165GJH0"/>
<dbReference type="Gene3D" id="1.10.555.10">
    <property type="entry name" value="Rho GTPase activation protein"/>
    <property type="match status" value="1"/>
</dbReference>
<gene>
    <name evidence="3" type="ORF">CALCODRAFT_255744</name>
</gene>
<dbReference type="AlphaFoldDB" id="A0A165GJH0"/>
<dbReference type="PANTHER" id="PTHR28093:SF1">
    <property type="entry name" value="MORPHOGENESIS-RELATED PROTEIN MSB1"/>
    <property type="match status" value="1"/>
</dbReference>
<feature type="compositionally biased region" description="Polar residues" evidence="1">
    <location>
        <begin position="586"/>
        <end position="595"/>
    </location>
</feature>
<dbReference type="Proteomes" id="UP000076842">
    <property type="component" value="Unassembled WGS sequence"/>
</dbReference>
<evidence type="ECO:0000256" key="1">
    <source>
        <dbReference type="SAM" id="MobiDB-lite"/>
    </source>
</evidence>
<feature type="region of interest" description="Disordered" evidence="1">
    <location>
        <begin position="586"/>
        <end position="611"/>
    </location>
</feature>
<feature type="region of interest" description="Disordered" evidence="1">
    <location>
        <begin position="729"/>
        <end position="793"/>
    </location>
</feature>
<name>A0A165GJH0_9BASI</name>
<feature type="compositionally biased region" description="Polar residues" evidence="1">
    <location>
        <begin position="22"/>
        <end position="32"/>
    </location>
</feature>
<feature type="compositionally biased region" description="Low complexity" evidence="1">
    <location>
        <begin position="47"/>
        <end position="60"/>
    </location>
</feature>